<name>I5AWQ8_EUBC6</name>
<gene>
    <name evidence="1" type="ORF">EubceDRAFT1_2508</name>
</gene>
<evidence type="ECO:0000313" key="1">
    <source>
        <dbReference type="EMBL" id="EIM58231.1"/>
    </source>
</evidence>
<accession>I5AWQ8</accession>
<dbReference type="EMBL" id="CM001487">
    <property type="protein sequence ID" value="EIM58231.1"/>
    <property type="molecule type" value="Genomic_DNA"/>
</dbReference>
<evidence type="ECO:0000313" key="2">
    <source>
        <dbReference type="Proteomes" id="UP000005753"/>
    </source>
</evidence>
<reference evidence="1 2" key="2">
    <citation type="submission" date="2012-02" db="EMBL/GenBank/DDBJ databases">
        <title>Improved High-Quality Draft sequence of Eubacterium cellulosolvens 6.</title>
        <authorList>
            <consortium name="US DOE Joint Genome Institute"/>
            <person name="Lucas S."/>
            <person name="Han J."/>
            <person name="Lapidus A."/>
            <person name="Cheng J.-F."/>
            <person name="Goodwin L."/>
            <person name="Pitluck S."/>
            <person name="Peters L."/>
            <person name="Mikhailova N."/>
            <person name="Gu W."/>
            <person name="Detter J.C."/>
            <person name="Han C."/>
            <person name="Tapia R."/>
            <person name="Land M."/>
            <person name="Hauser L."/>
            <person name="Kyrpides N."/>
            <person name="Ivanova N."/>
            <person name="Pagani I."/>
            <person name="Johnson E."/>
            <person name="Mukhopadhyay B."/>
            <person name="Anderson I."/>
            <person name="Woyke T."/>
        </authorList>
    </citation>
    <scope>NUCLEOTIDE SEQUENCE [LARGE SCALE GENOMIC DNA]</scope>
    <source>
        <strain evidence="1 2">6</strain>
    </source>
</reference>
<dbReference type="STRING" id="633697.EubceDRAFT1_2508"/>
<dbReference type="HOGENOM" id="CLU_3079949_0_0_9"/>
<keyword evidence="2" id="KW-1185">Reference proteome</keyword>
<protein>
    <submittedName>
        <fullName evidence="1">Uncharacterized protein</fullName>
    </submittedName>
</protein>
<sequence>MTTAKIRNNMNDALVLVKVDNCMTCPACCKGFVCCTLKTPDRINTAHRCRLR</sequence>
<proteinExistence type="predicted"/>
<reference evidence="1 2" key="1">
    <citation type="submission" date="2010-08" db="EMBL/GenBank/DDBJ databases">
        <authorList>
            <consortium name="US DOE Joint Genome Institute (JGI-PGF)"/>
            <person name="Lucas S."/>
            <person name="Copeland A."/>
            <person name="Lapidus A."/>
            <person name="Cheng J.-F."/>
            <person name="Bruce D."/>
            <person name="Goodwin L."/>
            <person name="Pitluck S."/>
            <person name="Land M.L."/>
            <person name="Hauser L."/>
            <person name="Chang Y.-J."/>
            <person name="Anderson I.J."/>
            <person name="Johnson E."/>
            <person name="Mulhopadhyay B."/>
            <person name="Kyrpides N."/>
            <person name="Woyke T.J."/>
        </authorList>
    </citation>
    <scope>NUCLEOTIDE SEQUENCE [LARGE SCALE GENOMIC DNA]</scope>
    <source>
        <strain evidence="1 2">6</strain>
    </source>
</reference>
<dbReference type="Proteomes" id="UP000005753">
    <property type="component" value="Chromosome"/>
</dbReference>
<organism evidence="1 2">
    <name type="scientific">Eubacterium cellulosolvens (strain ATCC 43171 / JCM 9499 / 6)</name>
    <name type="common">Cillobacterium cellulosolvens</name>
    <dbReference type="NCBI Taxonomy" id="633697"/>
    <lineage>
        <taxon>Bacteria</taxon>
        <taxon>Bacillati</taxon>
        <taxon>Bacillota</taxon>
        <taxon>Clostridia</taxon>
        <taxon>Eubacteriales</taxon>
        <taxon>Eubacteriaceae</taxon>
        <taxon>Eubacterium</taxon>
    </lineage>
</organism>
<dbReference type="AlphaFoldDB" id="I5AWQ8"/>